<dbReference type="PROSITE" id="PS51900">
    <property type="entry name" value="CB"/>
    <property type="match status" value="1"/>
</dbReference>
<dbReference type="PROSITE" id="PS51898">
    <property type="entry name" value="TYR_RECOMBINASE"/>
    <property type="match status" value="1"/>
</dbReference>
<sequence>MVPDDFIVHLKSRNCSWRTVTAYTGALRSFIKWLEETTGCPFDPASVTPLDVADYRRHLLNRNRKPATINLHLDALSSFFSWAATSGMTTSNPAEGVRRVPEQRGAPRWLTRQELGALMRAVQKYGISRDRALLAVLLHTGLRISEAVSLHVGDVVIRERSGWVTVREGKGGKRREVPLNVTARRVIQEWLNVHPGGDWLFPGRKGHMTARAAEKILEKYARLAGVEVTPHQLRHTFCKMLVDAGESLDRVAVLAGHANLNTTARYTRPSVKDLERAVEKLAWE</sequence>
<evidence type="ECO:0000256" key="6">
    <source>
        <dbReference type="PROSITE-ProRule" id="PRU01248"/>
    </source>
</evidence>
<dbReference type="AlphaFoldDB" id="A0A1M6L0W6"/>
<protein>
    <submittedName>
        <fullName evidence="9">Integrase/recombinase XerC</fullName>
    </submittedName>
</protein>
<evidence type="ECO:0000256" key="4">
    <source>
        <dbReference type="ARBA" id="ARBA00023125"/>
    </source>
</evidence>
<name>A0A1M6L0W6_9FIRM</name>
<dbReference type="Gene3D" id="1.10.443.10">
    <property type="entry name" value="Intergrase catalytic core"/>
    <property type="match status" value="1"/>
</dbReference>
<feature type="domain" description="Core-binding (CB)" evidence="8">
    <location>
        <begin position="1"/>
        <end position="84"/>
    </location>
</feature>
<evidence type="ECO:0000313" key="9">
    <source>
        <dbReference type="EMBL" id="SHJ64823.1"/>
    </source>
</evidence>
<dbReference type="GO" id="GO:0003677">
    <property type="term" value="F:DNA binding"/>
    <property type="evidence" value="ECO:0007669"/>
    <property type="project" value="UniProtKB-UniRule"/>
</dbReference>
<reference evidence="10" key="1">
    <citation type="submission" date="2016-11" db="EMBL/GenBank/DDBJ databases">
        <authorList>
            <person name="Varghese N."/>
            <person name="Submissions S."/>
        </authorList>
    </citation>
    <scope>NUCLEOTIDE SEQUENCE [LARGE SCALE GENOMIC DNA]</scope>
    <source>
        <strain evidence="10">DSM 16057</strain>
    </source>
</reference>
<feature type="domain" description="Tyr recombinase" evidence="7">
    <location>
        <begin position="105"/>
        <end position="279"/>
    </location>
</feature>
<dbReference type="EMBL" id="FQZM01000046">
    <property type="protein sequence ID" value="SHJ64823.1"/>
    <property type="molecule type" value="Genomic_DNA"/>
</dbReference>
<dbReference type="PANTHER" id="PTHR30349:SF64">
    <property type="entry name" value="PROPHAGE INTEGRASE INTD-RELATED"/>
    <property type="match status" value="1"/>
</dbReference>
<evidence type="ECO:0000256" key="3">
    <source>
        <dbReference type="ARBA" id="ARBA00022908"/>
    </source>
</evidence>
<keyword evidence="5" id="KW-0233">DNA recombination</keyword>
<dbReference type="PANTHER" id="PTHR30349">
    <property type="entry name" value="PHAGE INTEGRASE-RELATED"/>
    <property type="match status" value="1"/>
</dbReference>
<organism evidence="9 10">
    <name type="scientific">Desulfofundulus thermosubterraneus DSM 16057</name>
    <dbReference type="NCBI Taxonomy" id="1121432"/>
    <lineage>
        <taxon>Bacteria</taxon>
        <taxon>Bacillati</taxon>
        <taxon>Bacillota</taxon>
        <taxon>Clostridia</taxon>
        <taxon>Eubacteriales</taxon>
        <taxon>Peptococcaceae</taxon>
        <taxon>Desulfofundulus</taxon>
    </lineage>
</organism>
<dbReference type="InterPro" id="IPR044068">
    <property type="entry name" value="CB"/>
</dbReference>
<keyword evidence="3" id="KW-0229">DNA integration</keyword>
<evidence type="ECO:0000259" key="8">
    <source>
        <dbReference type="PROSITE" id="PS51900"/>
    </source>
</evidence>
<dbReference type="GO" id="GO:0006310">
    <property type="term" value="P:DNA recombination"/>
    <property type="evidence" value="ECO:0007669"/>
    <property type="project" value="UniProtKB-KW"/>
</dbReference>
<dbReference type="InterPro" id="IPR013762">
    <property type="entry name" value="Integrase-like_cat_sf"/>
</dbReference>
<dbReference type="InterPro" id="IPR011010">
    <property type="entry name" value="DNA_brk_join_enz"/>
</dbReference>
<dbReference type="Pfam" id="PF00589">
    <property type="entry name" value="Phage_integrase"/>
    <property type="match status" value="1"/>
</dbReference>
<dbReference type="InterPro" id="IPR002104">
    <property type="entry name" value="Integrase_catalytic"/>
</dbReference>
<dbReference type="Pfam" id="PF13495">
    <property type="entry name" value="Phage_int_SAM_4"/>
    <property type="match status" value="1"/>
</dbReference>
<evidence type="ECO:0000313" key="10">
    <source>
        <dbReference type="Proteomes" id="UP000184529"/>
    </source>
</evidence>
<dbReference type="OrthoDB" id="184666at2"/>
<comment type="similarity">
    <text evidence="2">Belongs to the 'phage' integrase family.</text>
</comment>
<dbReference type="InterPro" id="IPR050090">
    <property type="entry name" value="Tyrosine_recombinase_XerCD"/>
</dbReference>
<dbReference type="STRING" id="1121432.SAMN02745219_03025"/>
<keyword evidence="10" id="KW-1185">Reference proteome</keyword>
<proteinExistence type="inferred from homology"/>
<evidence type="ECO:0000259" key="7">
    <source>
        <dbReference type="PROSITE" id="PS51898"/>
    </source>
</evidence>
<evidence type="ECO:0000256" key="5">
    <source>
        <dbReference type="ARBA" id="ARBA00023172"/>
    </source>
</evidence>
<accession>A0A1M6L0W6</accession>
<dbReference type="InterPro" id="IPR004107">
    <property type="entry name" value="Integrase_SAM-like_N"/>
</dbReference>
<evidence type="ECO:0000256" key="1">
    <source>
        <dbReference type="ARBA" id="ARBA00003283"/>
    </source>
</evidence>
<keyword evidence="4 6" id="KW-0238">DNA-binding</keyword>
<dbReference type="Gene3D" id="1.10.150.130">
    <property type="match status" value="1"/>
</dbReference>
<dbReference type="GO" id="GO:0015074">
    <property type="term" value="P:DNA integration"/>
    <property type="evidence" value="ECO:0007669"/>
    <property type="project" value="UniProtKB-KW"/>
</dbReference>
<dbReference type="SUPFAM" id="SSF56349">
    <property type="entry name" value="DNA breaking-rejoining enzymes"/>
    <property type="match status" value="1"/>
</dbReference>
<dbReference type="InterPro" id="IPR010998">
    <property type="entry name" value="Integrase_recombinase_N"/>
</dbReference>
<evidence type="ECO:0000256" key="2">
    <source>
        <dbReference type="ARBA" id="ARBA00008857"/>
    </source>
</evidence>
<gene>
    <name evidence="9" type="ORF">SAMN02745219_03025</name>
</gene>
<comment type="function">
    <text evidence="1">Site-specific tyrosine recombinase, which acts by catalyzing the cutting and rejoining of the recombining DNA molecules.</text>
</comment>
<dbReference type="Proteomes" id="UP000184529">
    <property type="component" value="Unassembled WGS sequence"/>
</dbReference>